<name>A0AC34GHZ0_9BILA</name>
<organism evidence="1 2">
    <name type="scientific">Panagrolaimus sp. ES5</name>
    <dbReference type="NCBI Taxonomy" id="591445"/>
    <lineage>
        <taxon>Eukaryota</taxon>
        <taxon>Metazoa</taxon>
        <taxon>Ecdysozoa</taxon>
        <taxon>Nematoda</taxon>
        <taxon>Chromadorea</taxon>
        <taxon>Rhabditida</taxon>
        <taxon>Tylenchina</taxon>
        <taxon>Panagrolaimomorpha</taxon>
        <taxon>Panagrolaimoidea</taxon>
        <taxon>Panagrolaimidae</taxon>
        <taxon>Panagrolaimus</taxon>
    </lineage>
</organism>
<evidence type="ECO:0000313" key="1">
    <source>
        <dbReference type="Proteomes" id="UP000887579"/>
    </source>
</evidence>
<dbReference type="Proteomes" id="UP000887579">
    <property type="component" value="Unplaced"/>
</dbReference>
<accession>A0AC34GHZ0</accession>
<reference evidence="2" key="1">
    <citation type="submission" date="2022-11" db="UniProtKB">
        <authorList>
            <consortium name="WormBaseParasite"/>
        </authorList>
    </citation>
    <scope>IDENTIFICATION</scope>
</reference>
<proteinExistence type="predicted"/>
<dbReference type="WBParaSite" id="ES5_v2.g29212.t1">
    <property type="protein sequence ID" value="ES5_v2.g29212.t1"/>
    <property type="gene ID" value="ES5_v2.g29212"/>
</dbReference>
<protein>
    <submittedName>
        <fullName evidence="2">Uncharacterized protein</fullName>
    </submittedName>
</protein>
<sequence>LLTGKKNQPITWDSWSGVLPPLSDPSAPRSVNFLPLFDWQFVLATSTCLTNAVTFGNNGIVWKPWELPEPFVINTPLSASHKDTFIVGSSFDFTSTKPVVVERDGTQVPPQPIIYTLTSDGVLLLYHVTSLNPARPALTKPIEPCDLNATKNGDQPMGYQPRPAAALSAQPASTAAPTKQTSLFGTPSTQAPSQLFGAPSTQASTNLFGAPSAFSSLAKTDSPSTSTTTMQNTVASNTAEVEEAEKKKREAELKAQ</sequence>
<evidence type="ECO:0000313" key="2">
    <source>
        <dbReference type="WBParaSite" id="ES5_v2.g29212.t1"/>
    </source>
</evidence>